<sequence>MNRIERLENKIDRILELLEDLVITEEEISLIKEADEIVSRKEFDRLVKL</sequence>
<evidence type="ECO:0000313" key="2">
    <source>
        <dbReference type="Proteomes" id="UP000030624"/>
    </source>
</evidence>
<dbReference type="Proteomes" id="UP000030624">
    <property type="component" value="Chromosome"/>
</dbReference>
<accession>A0A0A7GAN0</accession>
<dbReference type="HOGENOM" id="CLU_3130691_0_0_2"/>
<organism evidence="1 2">
    <name type="scientific">Geoglobus acetivorans</name>
    <dbReference type="NCBI Taxonomy" id="565033"/>
    <lineage>
        <taxon>Archaea</taxon>
        <taxon>Methanobacteriati</taxon>
        <taxon>Methanobacteriota</taxon>
        <taxon>Archaeoglobi</taxon>
        <taxon>Archaeoglobales</taxon>
        <taxon>Archaeoglobaceae</taxon>
        <taxon>Geoglobus</taxon>
    </lineage>
</organism>
<evidence type="ECO:0000313" key="1">
    <source>
        <dbReference type="EMBL" id="AIY89105.1"/>
    </source>
</evidence>
<dbReference type="AlphaFoldDB" id="A0A0A7GAN0"/>
<name>A0A0A7GAN0_GEOAI</name>
<dbReference type="STRING" id="565033.GACE_0045"/>
<gene>
    <name evidence="1" type="ORF">GACE_0045</name>
</gene>
<dbReference type="EMBL" id="CP009552">
    <property type="protein sequence ID" value="AIY89105.1"/>
    <property type="molecule type" value="Genomic_DNA"/>
</dbReference>
<protein>
    <submittedName>
        <fullName evidence="1">Uncharacterized protein</fullName>
    </submittedName>
</protein>
<proteinExistence type="predicted"/>
<dbReference type="KEGG" id="gac:GACE_0045"/>
<reference evidence="1 2" key="1">
    <citation type="journal article" date="2015" name="Appl. Environ. Microbiol.">
        <title>The Geoglobus acetivorans genome: Fe(III) reduction, acetate utilization, autotrophic growth, and degradation of aromatic compounds in a hyperthermophilic archaeon.</title>
        <authorList>
            <person name="Mardanov A.V."/>
            <person name="Slododkina G.B."/>
            <person name="Slobodkin A.I."/>
            <person name="Beletsky A.V."/>
            <person name="Gavrilov S.N."/>
            <person name="Kublanov I.V."/>
            <person name="Bonch-Osmolovskaya E.A."/>
            <person name="Skryabin K.G."/>
            <person name="Ravin N.V."/>
        </authorList>
    </citation>
    <scope>NUCLEOTIDE SEQUENCE [LARGE SCALE GENOMIC DNA]</scope>
    <source>
        <strain evidence="1 2">SBH6</strain>
    </source>
</reference>